<evidence type="ECO:0000256" key="4">
    <source>
        <dbReference type="ARBA" id="ARBA00023239"/>
    </source>
</evidence>
<name>A0A6A6WJ01_9PEZI</name>
<dbReference type="InterPro" id="IPR001533">
    <property type="entry name" value="Pterin_deHydtase"/>
</dbReference>
<dbReference type="GeneID" id="54486327"/>
<gene>
    <name evidence="7" type="ORF">EJ05DRAFT_483619</name>
</gene>
<dbReference type="PANTHER" id="PTHR12599:SF0">
    <property type="entry name" value="PTERIN-4-ALPHA-CARBINOLAMINE DEHYDRATASE"/>
    <property type="match status" value="1"/>
</dbReference>
<dbReference type="GO" id="GO:0006729">
    <property type="term" value="P:tetrahydrobiopterin biosynthetic process"/>
    <property type="evidence" value="ECO:0007669"/>
    <property type="project" value="InterPro"/>
</dbReference>
<evidence type="ECO:0000313" key="7">
    <source>
        <dbReference type="EMBL" id="KAF2761231.1"/>
    </source>
</evidence>
<protein>
    <recommendedName>
        <fullName evidence="3">4a-hydroxytetrahydrobiopterin dehydratase</fullName>
        <ecNumber evidence="3">4.2.1.96</ecNumber>
    </recommendedName>
    <alternativeName>
        <fullName evidence="5">4-alpha-hydroxy-tetrahydropterin dehydratase</fullName>
    </alternativeName>
</protein>
<dbReference type="Pfam" id="PF01329">
    <property type="entry name" value="Pterin_4a"/>
    <property type="match status" value="1"/>
</dbReference>
<dbReference type="Gene3D" id="3.30.1360.20">
    <property type="entry name" value="Transcriptional coactivator/pterin dehydratase"/>
    <property type="match status" value="1"/>
</dbReference>
<dbReference type="CDD" id="cd00488">
    <property type="entry name" value="PCD_DCoH"/>
    <property type="match status" value="1"/>
</dbReference>
<evidence type="ECO:0000256" key="6">
    <source>
        <dbReference type="SAM" id="MobiDB-lite"/>
    </source>
</evidence>
<evidence type="ECO:0000256" key="5">
    <source>
        <dbReference type="ARBA" id="ARBA00030497"/>
    </source>
</evidence>
<evidence type="ECO:0000256" key="3">
    <source>
        <dbReference type="ARBA" id="ARBA00013252"/>
    </source>
</evidence>
<dbReference type="PANTHER" id="PTHR12599">
    <property type="entry name" value="PTERIN-4-ALPHA-CARBINOLAMINE DEHYDRATASE"/>
    <property type="match status" value="1"/>
</dbReference>
<evidence type="ECO:0000256" key="2">
    <source>
        <dbReference type="ARBA" id="ARBA00006472"/>
    </source>
</evidence>
<feature type="compositionally biased region" description="Basic residues" evidence="6">
    <location>
        <begin position="214"/>
        <end position="224"/>
    </location>
</feature>
<proteinExistence type="inferred from homology"/>
<organism evidence="7 8">
    <name type="scientific">Pseudovirgaria hyperparasitica</name>
    <dbReference type="NCBI Taxonomy" id="470096"/>
    <lineage>
        <taxon>Eukaryota</taxon>
        <taxon>Fungi</taxon>
        <taxon>Dikarya</taxon>
        <taxon>Ascomycota</taxon>
        <taxon>Pezizomycotina</taxon>
        <taxon>Dothideomycetes</taxon>
        <taxon>Dothideomycetes incertae sedis</taxon>
        <taxon>Acrospermales</taxon>
        <taxon>Acrospermaceae</taxon>
        <taxon>Pseudovirgaria</taxon>
    </lineage>
</organism>
<evidence type="ECO:0000256" key="1">
    <source>
        <dbReference type="ARBA" id="ARBA00001554"/>
    </source>
</evidence>
<reference evidence="7" key="1">
    <citation type="journal article" date="2020" name="Stud. Mycol.">
        <title>101 Dothideomycetes genomes: a test case for predicting lifestyles and emergence of pathogens.</title>
        <authorList>
            <person name="Haridas S."/>
            <person name="Albert R."/>
            <person name="Binder M."/>
            <person name="Bloem J."/>
            <person name="Labutti K."/>
            <person name="Salamov A."/>
            <person name="Andreopoulos B."/>
            <person name="Baker S."/>
            <person name="Barry K."/>
            <person name="Bills G."/>
            <person name="Bluhm B."/>
            <person name="Cannon C."/>
            <person name="Castanera R."/>
            <person name="Culley D."/>
            <person name="Daum C."/>
            <person name="Ezra D."/>
            <person name="Gonzalez J."/>
            <person name="Henrissat B."/>
            <person name="Kuo A."/>
            <person name="Liang C."/>
            <person name="Lipzen A."/>
            <person name="Lutzoni F."/>
            <person name="Magnuson J."/>
            <person name="Mondo S."/>
            <person name="Nolan M."/>
            <person name="Ohm R."/>
            <person name="Pangilinan J."/>
            <person name="Park H.-J."/>
            <person name="Ramirez L."/>
            <person name="Alfaro M."/>
            <person name="Sun H."/>
            <person name="Tritt A."/>
            <person name="Yoshinaga Y."/>
            <person name="Zwiers L.-H."/>
            <person name="Turgeon B."/>
            <person name="Goodwin S."/>
            <person name="Spatafora J."/>
            <person name="Crous P."/>
            <person name="Grigoriev I."/>
        </authorList>
    </citation>
    <scope>NUCLEOTIDE SEQUENCE</scope>
    <source>
        <strain evidence="7">CBS 121739</strain>
    </source>
</reference>
<keyword evidence="8" id="KW-1185">Reference proteome</keyword>
<dbReference type="EMBL" id="ML996567">
    <property type="protein sequence ID" value="KAF2761231.1"/>
    <property type="molecule type" value="Genomic_DNA"/>
</dbReference>
<dbReference type="SUPFAM" id="SSF55248">
    <property type="entry name" value="PCD-like"/>
    <property type="match status" value="1"/>
</dbReference>
<dbReference type="RefSeq" id="XP_033603682.1">
    <property type="nucleotide sequence ID" value="XM_033745273.1"/>
</dbReference>
<evidence type="ECO:0000313" key="8">
    <source>
        <dbReference type="Proteomes" id="UP000799437"/>
    </source>
</evidence>
<sequence>MLATRRCLTPSCFKLPTSRVLSSSFSVPIIHRSSTACLFSSSTASYNVEVSNTTSTNISEYQHQLQSVRVAPTESVDEVRRNLDPLLQQTRYIVWSSHALHRTYRFPTYHRAILFITRIAALAEQSNHHPIIEVTHNRDLSLTWTTNFPKGLSSKDIAMARASEDIAVELETSEHGPKPEGAPHFGPWDGDWTMAPTKLFRPPKKDEWGALRSPKTRKGWPHKP</sequence>
<dbReference type="OrthoDB" id="277398at2759"/>
<dbReference type="AlphaFoldDB" id="A0A6A6WJ01"/>
<accession>A0A6A6WJ01</accession>
<dbReference type="EC" id="4.2.1.96" evidence="3"/>
<dbReference type="Proteomes" id="UP000799437">
    <property type="component" value="Unassembled WGS sequence"/>
</dbReference>
<dbReference type="InterPro" id="IPR036428">
    <property type="entry name" value="PCD_sf"/>
</dbReference>
<comment type="similarity">
    <text evidence="2">Belongs to the pterin-4-alpha-carbinolamine dehydratase family.</text>
</comment>
<feature type="region of interest" description="Disordered" evidence="6">
    <location>
        <begin position="199"/>
        <end position="224"/>
    </location>
</feature>
<comment type="catalytic activity">
    <reaction evidence="1">
        <text>(4aS,6R)-4a-hydroxy-L-erythro-5,6,7,8-tetrahydrobiopterin = (6R)-L-erythro-6,7-dihydrobiopterin + H2O</text>
        <dbReference type="Rhea" id="RHEA:11920"/>
        <dbReference type="ChEBI" id="CHEBI:15377"/>
        <dbReference type="ChEBI" id="CHEBI:15642"/>
        <dbReference type="ChEBI" id="CHEBI:43120"/>
        <dbReference type="EC" id="4.2.1.96"/>
    </reaction>
</comment>
<dbReference type="GO" id="GO:0008124">
    <property type="term" value="F:4-alpha-hydroxytetrahydrobiopterin dehydratase activity"/>
    <property type="evidence" value="ECO:0007669"/>
    <property type="project" value="UniProtKB-EC"/>
</dbReference>
<keyword evidence="4" id="KW-0456">Lyase</keyword>